<comment type="caution">
    <text evidence="2">The sequence shown here is derived from an EMBL/GenBank/DDBJ whole genome shotgun (WGS) entry which is preliminary data.</text>
</comment>
<dbReference type="Proteomes" id="UP001597343">
    <property type="component" value="Unassembled WGS sequence"/>
</dbReference>
<name>A0ABW4ZV70_9BACL</name>
<feature type="compositionally biased region" description="Polar residues" evidence="1">
    <location>
        <begin position="266"/>
        <end position="277"/>
    </location>
</feature>
<reference evidence="3" key="1">
    <citation type="journal article" date="2019" name="Int. J. Syst. Evol. Microbiol.">
        <title>The Global Catalogue of Microorganisms (GCM) 10K type strain sequencing project: providing services to taxonomists for standard genome sequencing and annotation.</title>
        <authorList>
            <consortium name="The Broad Institute Genomics Platform"/>
            <consortium name="The Broad Institute Genome Sequencing Center for Infectious Disease"/>
            <person name="Wu L."/>
            <person name="Ma J."/>
        </authorList>
    </citation>
    <scope>NUCLEOTIDE SEQUENCE [LARGE SCALE GENOMIC DNA]</scope>
    <source>
        <strain evidence="3">CGMCC 1.13574</strain>
    </source>
</reference>
<accession>A0ABW4ZV70</accession>
<proteinExistence type="predicted"/>
<organism evidence="2 3">
    <name type="scientific">Tumebacillus lipolyticus</name>
    <dbReference type="NCBI Taxonomy" id="1280370"/>
    <lineage>
        <taxon>Bacteria</taxon>
        <taxon>Bacillati</taxon>
        <taxon>Bacillota</taxon>
        <taxon>Bacilli</taxon>
        <taxon>Bacillales</taxon>
        <taxon>Alicyclobacillaceae</taxon>
        <taxon>Tumebacillus</taxon>
    </lineage>
</organism>
<feature type="region of interest" description="Disordered" evidence="1">
    <location>
        <begin position="236"/>
        <end position="277"/>
    </location>
</feature>
<keyword evidence="3" id="KW-1185">Reference proteome</keyword>
<dbReference type="EMBL" id="JBHUIO010000002">
    <property type="protein sequence ID" value="MFD2169336.1"/>
    <property type="molecule type" value="Genomic_DNA"/>
</dbReference>
<gene>
    <name evidence="2" type="ORF">ACFSOY_04780</name>
</gene>
<evidence type="ECO:0000313" key="2">
    <source>
        <dbReference type="EMBL" id="MFD2169336.1"/>
    </source>
</evidence>
<feature type="compositionally biased region" description="Low complexity" evidence="1">
    <location>
        <begin position="255"/>
        <end position="265"/>
    </location>
</feature>
<evidence type="ECO:0000313" key="3">
    <source>
        <dbReference type="Proteomes" id="UP001597343"/>
    </source>
</evidence>
<evidence type="ECO:0000256" key="1">
    <source>
        <dbReference type="SAM" id="MobiDB-lite"/>
    </source>
</evidence>
<dbReference type="RefSeq" id="WP_386044379.1">
    <property type="nucleotide sequence ID" value="NZ_JBHUIO010000002.1"/>
</dbReference>
<sequence>MEVSPSLQNVSLVEQNTKDTSKHSQKTSQAVAPYSAGHILQLQKALGNRAVVHLLSAQMRSKQAVQLKIGHDGTSFTTDGKRPGWRSFLKKSTADELKVSASSNFAKLGYDRAHRIPFSAIEHLLCDFCNGDATEREFTELTDAMYDGGDEEYENMNSARDTLIESIKAGATPSNIRLEANFLLGLLNSATKNVSPGDASENRGIQDRADYGYVASPGGTTFDLSPRSADLHSAWSSWDREPELPMTPGGEHVRSSQISSEQQQSGTAVSLDQINDL</sequence>
<protein>
    <submittedName>
        <fullName evidence="2">Uncharacterized protein</fullName>
    </submittedName>
</protein>